<evidence type="ECO:0000313" key="2">
    <source>
        <dbReference type="Proteomes" id="UP000054324"/>
    </source>
</evidence>
<dbReference type="GeneID" id="20314735"/>
<reference evidence="1 2" key="1">
    <citation type="submission" date="2013-11" db="EMBL/GenBank/DDBJ databases">
        <title>Opisthorchis viverrini - life in the bile duct.</title>
        <authorList>
            <person name="Young N.D."/>
            <person name="Nagarajan N."/>
            <person name="Lin S.J."/>
            <person name="Korhonen P.K."/>
            <person name="Jex A.R."/>
            <person name="Hall R.S."/>
            <person name="Safavi-Hemami H."/>
            <person name="Kaewkong W."/>
            <person name="Bertrand D."/>
            <person name="Gao S."/>
            <person name="Seet Q."/>
            <person name="Wongkham S."/>
            <person name="Teh B.T."/>
            <person name="Wongkham C."/>
            <person name="Intapan P.M."/>
            <person name="Maleewong W."/>
            <person name="Yang X."/>
            <person name="Hu M."/>
            <person name="Wang Z."/>
            <person name="Hofmann A."/>
            <person name="Sternberg P.W."/>
            <person name="Tan P."/>
            <person name="Wang J."/>
            <person name="Gasser R.B."/>
        </authorList>
    </citation>
    <scope>NUCLEOTIDE SEQUENCE [LARGE SCALE GENOMIC DNA]</scope>
</reference>
<dbReference type="CTD" id="20314735"/>
<proteinExistence type="predicted"/>
<dbReference type="EMBL" id="KL596623">
    <property type="protein sequence ID" value="KER33661.1"/>
    <property type="molecule type" value="Genomic_DNA"/>
</dbReference>
<dbReference type="OrthoDB" id="6266369at2759"/>
<dbReference type="Proteomes" id="UP000054324">
    <property type="component" value="Unassembled WGS sequence"/>
</dbReference>
<accession>A0A075A2V3</accession>
<dbReference type="KEGG" id="ovi:T265_00547"/>
<sequence length="277" mass="30605">MSPKKDETGRGLSADFQQPYKYCLRIPQTGDSAGFQVSISKNRISLQMNPLNPYPNPAESLVCCDVSGQLNVLHQATSCFSRYGIRDFAIHVYSPRVFVNLMIYFYPNWTAFEKYTHLQINLVLTGDSIESLVYDVLQLNVLHTGYLMFQLAQYSGYRVVIIGILIVPTNCIVRSPECISGACRSPKISVCCVKVCNSVHIPKVRRSNPTSATRLPLSRLGQPGSIPALVVPSGGMAARHRKGATAERFTPAPSPARQNASGINELSLNNIWVKSRL</sequence>
<organism evidence="1 2">
    <name type="scientific">Opisthorchis viverrini</name>
    <name type="common">Southeast Asian liver fluke</name>
    <dbReference type="NCBI Taxonomy" id="6198"/>
    <lineage>
        <taxon>Eukaryota</taxon>
        <taxon>Metazoa</taxon>
        <taxon>Spiralia</taxon>
        <taxon>Lophotrochozoa</taxon>
        <taxon>Platyhelminthes</taxon>
        <taxon>Trematoda</taxon>
        <taxon>Digenea</taxon>
        <taxon>Opisthorchiida</taxon>
        <taxon>Opisthorchiata</taxon>
        <taxon>Opisthorchiidae</taxon>
        <taxon>Opisthorchis</taxon>
    </lineage>
</organism>
<dbReference type="RefSeq" id="XP_009162615.1">
    <property type="nucleotide sequence ID" value="XM_009164351.1"/>
</dbReference>
<evidence type="ECO:0000313" key="1">
    <source>
        <dbReference type="EMBL" id="KER33661.1"/>
    </source>
</evidence>
<name>A0A075A2V3_OPIVI</name>
<keyword evidence="2" id="KW-1185">Reference proteome</keyword>
<dbReference type="AlphaFoldDB" id="A0A075A2V3"/>
<gene>
    <name evidence="1" type="ORF">T265_00547</name>
</gene>
<protein>
    <submittedName>
        <fullName evidence="1">Uncharacterized protein</fullName>
    </submittedName>
</protein>